<keyword evidence="2" id="KW-0004">4Fe-4S</keyword>
<evidence type="ECO:0000256" key="2">
    <source>
        <dbReference type="ARBA" id="ARBA00022485"/>
    </source>
</evidence>
<evidence type="ECO:0000256" key="6">
    <source>
        <dbReference type="ARBA" id="ARBA00023004"/>
    </source>
</evidence>
<dbReference type="InterPro" id="IPR050954">
    <property type="entry name" value="ET_IronSulfur_Cluster-Binding"/>
</dbReference>
<feature type="domain" description="4Fe-4S ferredoxin-type" evidence="8">
    <location>
        <begin position="88"/>
        <end position="117"/>
    </location>
</feature>
<keyword evidence="7" id="KW-0411">Iron-sulfur</keyword>
<dbReference type="Pfam" id="PF13247">
    <property type="entry name" value="Fer4_11"/>
    <property type="match status" value="1"/>
</dbReference>
<dbReference type="PROSITE" id="PS00198">
    <property type="entry name" value="4FE4S_FER_1"/>
    <property type="match status" value="1"/>
</dbReference>
<dbReference type="PROSITE" id="PS51379">
    <property type="entry name" value="4FE4S_FER_2"/>
    <property type="match status" value="2"/>
</dbReference>
<dbReference type="AlphaFoldDB" id="A0A0B3VHY4"/>
<dbReference type="GO" id="GO:0051539">
    <property type="term" value="F:4 iron, 4 sulfur cluster binding"/>
    <property type="evidence" value="ECO:0007669"/>
    <property type="project" value="UniProtKB-KW"/>
</dbReference>
<keyword evidence="10" id="KW-1185">Reference proteome</keyword>
<evidence type="ECO:0000259" key="8">
    <source>
        <dbReference type="PROSITE" id="PS51379"/>
    </source>
</evidence>
<evidence type="ECO:0000256" key="4">
    <source>
        <dbReference type="ARBA" id="ARBA00022737"/>
    </source>
</evidence>
<keyword evidence="4" id="KW-0677">Repeat</keyword>
<evidence type="ECO:0000256" key="7">
    <source>
        <dbReference type="ARBA" id="ARBA00023014"/>
    </source>
</evidence>
<dbReference type="OrthoDB" id="9810688at2"/>
<dbReference type="Pfam" id="PF12800">
    <property type="entry name" value="Fer4_4"/>
    <property type="match status" value="1"/>
</dbReference>
<evidence type="ECO:0000256" key="3">
    <source>
        <dbReference type="ARBA" id="ARBA00022723"/>
    </source>
</evidence>
<gene>
    <name evidence="9" type="ORF">QX51_13315</name>
</gene>
<organism evidence="9 10">
    <name type="scientific">Terrisporobacter othiniensis</name>
    <dbReference type="NCBI Taxonomy" id="1577792"/>
    <lineage>
        <taxon>Bacteria</taxon>
        <taxon>Bacillati</taxon>
        <taxon>Bacillota</taxon>
        <taxon>Clostridia</taxon>
        <taxon>Peptostreptococcales</taxon>
        <taxon>Peptostreptococcaceae</taxon>
        <taxon>Terrisporobacter</taxon>
    </lineage>
</organism>
<keyword evidence="1" id="KW-0813">Transport</keyword>
<keyword evidence="5" id="KW-0249">Electron transport</keyword>
<dbReference type="SUPFAM" id="SSF54862">
    <property type="entry name" value="4Fe-4S ferredoxins"/>
    <property type="match status" value="1"/>
</dbReference>
<name>A0A0B3VHY4_9FIRM</name>
<dbReference type="InterPro" id="IPR017900">
    <property type="entry name" value="4Fe4S_Fe_S_CS"/>
</dbReference>
<dbReference type="GO" id="GO:0046872">
    <property type="term" value="F:metal ion binding"/>
    <property type="evidence" value="ECO:0007669"/>
    <property type="project" value="UniProtKB-KW"/>
</dbReference>
<dbReference type="Gene3D" id="3.30.70.20">
    <property type="match status" value="2"/>
</dbReference>
<dbReference type="EMBL" id="JWHR01000112">
    <property type="protein sequence ID" value="KHS56421.1"/>
    <property type="molecule type" value="Genomic_DNA"/>
</dbReference>
<dbReference type="RefSeq" id="WP_039680389.1">
    <property type="nucleotide sequence ID" value="NZ_JAWGXO010000009.1"/>
</dbReference>
<protein>
    <submittedName>
        <fullName evidence="9">Oxidoreductase</fullName>
    </submittedName>
</protein>
<dbReference type="Proteomes" id="UP000031189">
    <property type="component" value="Unassembled WGS sequence"/>
</dbReference>
<sequence length="184" mass="20061">MKNKLGSFVIADSSKCTGCRACEVACFTTHTKKSNSVSYTVGTVEIPVIPRLYLVKDDDICMPIQCRHCEDAPCLNICAVKAISRVDGIVIVDDDKCIGCKTCLLACPFGAIDLLAQFKDNKPVEQIAINESKKIAYKCDLCKDNDKIACVNACPNEALRLVTPLEDKKEKNIKAALNLLSATK</sequence>
<dbReference type="STRING" id="1577792.QX51_13315"/>
<dbReference type="PANTHER" id="PTHR43177:SF5">
    <property type="entry name" value="ANAEROBIC DIMETHYL SULFOXIDE REDUCTASE CHAIN B-RELATED"/>
    <property type="match status" value="1"/>
</dbReference>
<keyword evidence="6" id="KW-0408">Iron</keyword>
<dbReference type="CDD" id="cd10554">
    <property type="entry name" value="HycB_like"/>
    <property type="match status" value="1"/>
</dbReference>
<keyword evidence="3" id="KW-0479">Metal-binding</keyword>
<evidence type="ECO:0000313" key="10">
    <source>
        <dbReference type="Proteomes" id="UP000031189"/>
    </source>
</evidence>
<evidence type="ECO:0000256" key="1">
    <source>
        <dbReference type="ARBA" id="ARBA00022448"/>
    </source>
</evidence>
<proteinExistence type="predicted"/>
<reference evidence="9 10" key="1">
    <citation type="submission" date="2014-12" db="EMBL/GenBank/DDBJ databases">
        <title>Draft genome sequence of Terrisporobacter sp. 08-306576, isolated from the blood culture of a bacteremia patient.</title>
        <authorList>
            <person name="Lund L.C."/>
            <person name="Sydenham T.V."/>
            <person name="Hogh S.V."/>
            <person name="Skov M.N."/>
            <person name="Kemp M."/>
            <person name="Justesen U.S."/>
        </authorList>
    </citation>
    <scope>NUCLEOTIDE SEQUENCE [LARGE SCALE GENOMIC DNA]</scope>
    <source>
        <strain evidence="9 10">08-306576</strain>
    </source>
</reference>
<accession>A0A0B3VHY4</accession>
<dbReference type="InterPro" id="IPR017896">
    <property type="entry name" value="4Fe4S_Fe-S-bd"/>
</dbReference>
<evidence type="ECO:0000256" key="5">
    <source>
        <dbReference type="ARBA" id="ARBA00022982"/>
    </source>
</evidence>
<evidence type="ECO:0000313" key="9">
    <source>
        <dbReference type="EMBL" id="KHS56421.1"/>
    </source>
</evidence>
<comment type="caution">
    <text evidence="9">The sequence shown here is derived from an EMBL/GenBank/DDBJ whole genome shotgun (WGS) entry which is preliminary data.</text>
</comment>
<feature type="domain" description="4Fe-4S ferredoxin-type" evidence="8">
    <location>
        <begin position="6"/>
        <end position="36"/>
    </location>
</feature>
<dbReference type="PANTHER" id="PTHR43177">
    <property type="entry name" value="PROTEIN NRFC"/>
    <property type="match status" value="1"/>
</dbReference>